<evidence type="ECO:0000313" key="8">
    <source>
        <dbReference type="Proteomes" id="UP000316545"/>
    </source>
</evidence>
<dbReference type="InterPro" id="IPR011701">
    <property type="entry name" value="MFS"/>
</dbReference>
<feature type="transmembrane region" description="Helical" evidence="5">
    <location>
        <begin position="258"/>
        <end position="277"/>
    </location>
</feature>
<dbReference type="GO" id="GO:0046943">
    <property type="term" value="F:carboxylic acid transmembrane transporter activity"/>
    <property type="evidence" value="ECO:0007669"/>
    <property type="project" value="TreeGrafter"/>
</dbReference>
<dbReference type="InterPro" id="IPR036259">
    <property type="entry name" value="MFS_trans_sf"/>
</dbReference>
<evidence type="ECO:0000256" key="5">
    <source>
        <dbReference type="SAM" id="Phobius"/>
    </source>
</evidence>
<keyword evidence="8" id="KW-1185">Reference proteome</keyword>
<comment type="caution">
    <text evidence="7">The sequence shown here is derived from an EMBL/GenBank/DDBJ whole genome shotgun (WGS) entry which is preliminary data.</text>
</comment>
<feature type="transmembrane region" description="Helical" evidence="5">
    <location>
        <begin position="226"/>
        <end position="246"/>
    </location>
</feature>
<evidence type="ECO:0000256" key="2">
    <source>
        <dbReference type="ARBA" id="ARBA00022692"/>
    </source>
</evidence>
<feature type="transmembrane region" description="Helical" evidence="5">
    <location>
        <begin position="147"/>
        <end position="167"/>
    </location>
</feature>
<dbReference type="AlphaFoldDB" id="A0A560FL04"/>
<sequence length="403" mass="40454">MGETLPMAGSAGPAGMPAGAQRLTMGLCFLAAAIEGFDLQSAGVAAPRLGPAFQLDPTQMSLVFSAAIAGLIVGALVGGRVSDLKGRKVALMLSLGVFGLFSCLTALTWDYPSLLAARFLTGLGLGGAFPNLIAIASESTERGKAGAVAVIYAGMPLGGALAAAMALRGGHGDWQTVFWMGGVAPLALLPILAVALPAFCVAPAADTPRQGIVQALFASGRRVDTGALWLGSFFALLVLYLLLNWLPVLLLSRGLPRTLVLGVQIVFNMGGACGSGIAGQLMDRVDRRLAVIVIFLALTLALAGLAGVEANFLMAVAAVAGAAVLAAQALIYGLAPSYYPAEVRGQGVGAVVAAGRLGSVAGPLLAGQLIASGGSSADVLMGIIPVAVLSGIATFVLVARRPA</sequence>
<evidence type="ECO:0000256" key="4">
    <source>
        <dbReference type="ARBA" id="ARBA00023136"/>
    </source>
</evidence>
<name>A0A560FL04_9PROT</name>
<dbReference type="EMBL" id="VITO01000016">
    <property type="protein sequence ID" value="TWB22295.1"/>
    <property type="molecule type" value="Genomic_DNA"/>
</dbReference>
<keyword evidence="4 5" id="KW-0472">Membrane</keyword>
<evidence type="ECO:0000256" key="3">
    <source>
        <dbReference type="ARBA" id="ARBA00022989"/>
    </source>
</evidence>
<dbReference type="RefSeq" id="WP_246138787.1">
    <property type="nucleotide sequence ID" value="NZ_VITO01000016.1"/>
</dbReference>
<feature type="transmembrane region" description="Helical" evidence="5">
    <location>
        <begin position="115"/>
        <end position="135"/>
    </location>
</feature>
<feature type="transmembrane region" description="Helical" evidence="5">
    <location>
        <begin position="179"/>
        <end position="205"/>
    </location>
</feature>
<proteinExistence type="predicted"/>
<dbReference type="GO" id="GO:0005886">
    <property type="term" value="C:plasma membrane"/>
    <property type="evidence" value="ECO:0007669"/>
    <property type="project" value="TreeGrafter"/>
</dbReference>
<accession>A0A560FL04</accession>
<feature type="transmembrane region" description="Helical" evidence="5">
    <location>
        <begin position="58"/>
        <end position="77"/>
    </location>
</feature>
<feature type="transmembrane region" description="Helical" evidence="5">
    <location>
        <begin position="347"/>
        <end position="367"/>
    </location>
</feature>
<feature type="transmembrane region" description="Helical" evidence="5">
    <location>
        <begin position="89"/>
        <end position="109"/>
    </location>
</feature>
<comment type="subcellular location">
    <subcellularLocation>
        <location evidence="1">Membrane</location>
        <topology evidence="1">Multi-pass membrane protein</topology>
    </subcellularLocation>
</comment>
<evidence type="ECO:0000259" key="6">
    <source>
        <dbReference type="PROSITE" id="PS50850"/>
    </source>
</evidence>
<feature type="transmembrane region" description="Helical" evidence="5">
    <location>
        <begin position="289"/>
        <end position="306"/>
    </location>
</feature>
<feature type="transmembrane region" description="Helical" evidence="5">
    <location>
        <begin position="312"/>
        <end position="335"/>
    </location>
</feature>
<keyword evidence="3 5" id="KW-1133">Transmembrane helix</keyword>
<protein>
    <submittedName>
        <fullName evidence="7">AAHS family 3-hydroxyphenylpropionic acid transporter</fullName>
    </submittedName>
</protein>
<dbReference type="PANTHER" id="PTHR23508">
    <property type="entry name" value="CARBOXYLIC ACID TRANSPORTER PROTEIN HOMOLOG"/>
    <property type="match status" value="1"/>
</dbReference>
<feature type="domain" description="Major facilitator superfamily (MFS) profile" evidence="6">
    <location>
        <begin position="24"/>
        <end position="402"/>
    </location>
</feature>
<evidence type="ECO:0000313" key="7">
    <source>
        <dbReference type="EMBL" id="TWB22295.1"/>
    </source>
</evidence>
<reference evidence="7 8" key="1">
    <citation type="submission" date="2019-06" db="EMBL/GenBank/DDBJ databases">
        <title>Genomic Encyclopedia of Type Strains, Phase IV (KMG-V): Genome sequencing to study the core and pangenomes of soil and plant-associated prokaryotes.</title>
        <authorList>
            <person name="Whitman W."/>
        </authorList>
    </citation>
    <scope>NUCLEOTIDE SEQUENCE [LARGE SCALE GENOMIC DNA]</scope>
    <source>
        <strain evidence="7 8">BR 11865</strain>
    </source>
</reference>
<gene>
    <name evidence="7" type="ORF">FBZ88_116126</name>
</gene>
<feature type="transmembrane region" description="Helical" evidence="5">
    <location>
        <begin position="379"/>
        <end position="399"/>
    </location>
</feature>
<evidence type="ECO:0000256" key="1">
    <source>
        <dbReference type="ARBA" id="ARBA00004141"/>
    </source>
</evidence>
<keyword evidence="2 5" id="KW-0812">Transmembrane</keyword>
<dbReference type="SUPFAM" id="SSF103473">
    <property type="entry name" value="MFS general substrate transporter"/>
    <property type="match status" value="1"/>
</dbReference>
<dbReference type="PROSITE" id="PS50850">
    <property type="entry name" value="MFS"/>
    <property type="match status" value="1"/>
</dbReference>
<dbReference type="Gene3D" id="1.20.1250.20">
    <property type="entry name" value="MFS general substrate transporter like domains"/>
    <property type="match status" value="2"/>
</dbReference>
<dbReference type="Proteomes" id="UP000316545">
    <property type="component" value="Unassembled WGS sequence"/>
</dbReference>
<dbReference type="NCBIfam" id="NF008586">
    <property type="entry name" value="PRK11551.1"/>
    <property type="match status" value="1"/>
</dbReference>
<dbReference type="PANTHER" id="PTHR23508:SF10">
    <property type="entry name" value="CARBOXYLIC ACID TRANSPORTER PROTEIN HOMOLOG"/>
    <property type="match status" value="1"/>
</dbReference>
<organism evidence="7 8">
    <name type="scientific">Nitrospirillum amazonense</name>
    <dbReference type="NCBI Taxonomy" id="28077"/>
    <lineage>
        <taxon>Bacteria</taxon>
        <taxon>Pseudomonadati</taxon>
        <taxon>Pseudomonadota</taxon>
        <taxon>Alphaproteobacteria</taxon>
        <taxon>Rhodospirillales</taxon>
        <taxon>Azospirillaceae</taxon>
        <taxon>Nitrospirillum</taxon>
    </lineage>
</organism>
<dbReference type="Pfam" id="PF07690">
    <property type="entry name" value="MFS_1"/>
    <property type="match status" value="1"/>
</dbReference>
<dbReference type="InterPro" id="IPR020846">
    <property type="entry name" value="MFS_dom"/>
</dbReference>